<dbReference type="InterPro" id="IPR007463">
    <property type="entry name" value="DUF507"/>
</dbReference>
<dbReference type="Pfam" id="PF04368">
    <property type="entry name" value="DUF507"/>
    <property type="match status" value="1"/>
</dbReference>
<organism evidence="1">
    <name type="scientific">Acidobacterium capsulatum</name>
    <dbReference type="NCBI Taxonomy" id="33075"/>
    <lineage>
        <taxon>Bacteria</taxon>
        <taxon>Pseudomonadati</taxon>
        <taxon>Acidobacteriota</taxon>
        <taxon>Terriglobia</taxon>
        <taxon>Terriglobales</taxon>
        <taxon>Acidobacteriaceae</taxon>
        <taxon>Acidobacterium</taxon>
    </lineage>
</organism>
<reference evidence="1" key="1">
    <citation type="journal article" date="2020" name="mSystems">
        <title>Genome- and Community-Level Interaction Insights into Carbon Utilization and Element Cycling Functions of Hydrothermarchaeota in Hydrothermal Sediment.</title>
        <authorList>
            <person name="Zhou Z."/>
            <person name="Liu Y."/>
            <person name="Xu W."/>
            <person name="Pan J."/>
            <person name="Luo Z.H."/>
            <person name="Li M."/>
        </authorList>
    </citation>
    <scope>NUCLEOTIDE SEQUENCE [LARGE SCALE GENOMIC DNA]</scope>
    <source>
        <strain evidence="1">SpSt-855</strain>
    </source>
</reference>
<gene>
    <name evidence="1" type="ORF">ENW50_09610</name>
</gene>
<dbReference type="AlphaFoldDB" id="A0A7V5CTT6"/>
<evidence type="ECO:0000313" key="1">
    <source>
        <dbReference type="EMBL" id="HGY94922.1"/>
    </source>
</evidence>
<accession>A0A7V5CTT6</accession>
<name>A0A7V5CTT6_9BACT</name>
<dbReference type="EMBL" id="DTKL01000061">
    <property type="protein sequence ID" value="HGY94922.1"/>
    <property type="molecule type" value="Genomic_DNA"/>
</dbReference>
<proteinExistence type="predicted"/>
<sequence length="93" mass="11064">MRISRDKLNKLAHTVADTLAEIDDVEFKEDRNTIRQEARKAMEQELLEEMKIDAAARKKIESQRKIILEGSQEWDILYRKYYTDEVKKLGIDH</sequence>
<protein>
    <submittedName>
        <fullName evidence="1">DUF507 family protein</fullName>
    </submittedName>
</protein>
<comment type="caution">
    <text evidence="1">The sequence shown here is derived from an EMBL/GenBank/DDBJ whole genome shotgun (WGS) entry which is preliminary data.</text>
</comment>